<dbReference type="PRINTS" id="PR00953">
    <property type="entry name" value="TYPE3IMRPROT"/>
</dbReference>
<accession>A0A7S9LW38</accession>
<evidence type="ECO:0000313" key="9">
    <source>
        <dbReference type="Proteomes" id="UP000594800"/>
    </source>
</evidence>
<dbReference type="GO" id="GO:0006605">
    <property type="term" value="P:protein targeting"/>
    <property type="evidence" value="ECO:0007669"/>
    <property type="project" value="InterPro"/>
</dbReference>
<dbReference type="KEGG" id="poz:I0K15_14985"/>
<dbReference type="InterPro" id="IPR002010">
    <property type="entry name" value="T3SS_IM_R"/>
</dbReference>
<dbReference type="PANTHER" id="PTHR30065">
    <property type="entry name" value="FLAGELLAR BIOSYNTHETIC PROTEIN FLIR"/>
    <property type="match status" value="1"/>
</dbReference>
<keyword evidence="9" id="KW-1185">Reference proteome</keyword>
<evidence type="ECO:0000313" key="8">
    <source>
        <dbReference type="EMBL" id="QPH56233.1"/>
    </source>
</evidence>
<keyword evidence="8" id="KW-0966">Cell projection</keyword>
<evidence type="ECO:0000256" key="2">
    <source>
        <dbReference type="ARBA" id="ARBA00009772"/>
    </source>
</evidence>
<evidence type="ECO:0000256" key="5">
    <source>
        <dbReference type="ARBA" id="ARBA00022989"/>
    </source>
</evidence>
<name>A0A7S9LW38_9RHOB</name>
<keyword evidence="5 7" id="KW-1133">Transmembrane helix</keyword>
<evidence type="ECO:0000256" key="7">
    <source>
        <dbReference type="SAM" id="Phobius"/>
    </source>
</evidence>
<comment type="similarity">
    <text evidence="2">Belongs to the FliR/MopE/SpaR family.</text>
</comment>
<feature type="transmembrane region" description="Helical" evidence="7">
    <location>
        <begin position="195"/>
        <end position="220"/>
    </location>
</feature>
<evidence type="ECO:0000256" key="4">
    <source>
        <dbReference type="ARBA" id="ARBA00022692"/>
    </source>
</evidence>
<evidence type="ECO:0000256" key="6">
    <source>
        <dbReference type="ARBA" id="ARBA00023136"/>
    </source>
</evidence>
<dbReference type="EMBL" id="CP064942">
    <property type="protein sequence ID" value="QPH56233.1"/>
    <property type="molecule type" value="Genomic_DNA"/>
</dbReference>
<dbReference type="GO" id="GO:0005886">
    <property type="term" value="C:plasma membrane"/>
    <property type="evidence" value="ECO:0007669"/>
    <property type="project" value="UniProtKB-SubCell"/>
</dbReference>
<feature type="transmembrane region" description="Helical" evidence="7">
    <location>
        <begin position="163"/>
        <end position="183"/>
    </location>
</feature>
<protein>
    <submittedName>
        <fullName evidence="8">Flagellar biosynthetic protein FliR</fullName>
    </submittedName>
</protein>
<evidence type="ECO:0000256" key="1">
    <source>
        <dbReference type="ARBA" id="ARBA00004651"/>
    </source>
</evidence>
<comment type="subcellular location">
    <subcellularLocation>
        <location evidence="1">Cell membrane</location>
        <topology evidence="1">Multi-pass membrane protein</topology>
    </subcellularLocation>
</comment>
<keyword evidence="3" id="KW-1003">Cell membrane</keyword>
<keyword evidence="8" id="KW-0969">Cilium</keyword>
<gene>
    <name evidence="8" type="ORF">I0K15_14985</name>
</gene>
<keyword evidence="8" id="KW-0282">Flagellum</keyword>
<dbReference type="PANTHER" id="PTHR30065:SF8">
    <property type="entry name" value="FLAGELLAR BIOSYNTHETIC PROTEIN FLIR"/>
    <property type="match status" value="1"/>
</dbReference>
<dbReference type="Pfam" id="PF01311">
    <property type="entry name" value="Bac_export_1"/>
    <property type="match status" value="1"/>
</dbReference>
<dbReference type="AlphaFoldDB" id="A0A7S9LW38"/>
<evidence type="ECO:0000256" key="3">
    <source>
        <dbReference type="ARBA" id="ARBA00022475"/>
    </source>
</evidence>
<organism evidence="8 9">
    <name type="scientific">Pontivivens ytuae</name>
    <dbReference type="NCBI Taxonomy" id="2789856"/>
    <lineage>
        <taxon>Bacteria</taxon>
        <taxon>Pseudomonadati</taxon>
        <taxon>Pseudomonadota</taxon>
        <taxon>Alphaproteobacteria</taxon>
        <taxon>Rhodobacterales</taxon>
        <taxon>Paracoccaceae</taxon>
        <taxon>Pontivivens</taxon>
    </lineage>
</organism>
<dbReference type="Proteomes" id="UP000594800">
    <property type="component" value="Chromosome"/>
</dbReference>
<sequence>MLVFARVSATAALLPGFGSQMIPARIKLGVGLSFAAIVAPLVDVGTLPRDLASLATAIGIEIVAGLVLGLSIRLLVMALQFAGAIAAQATSIAQIMGPGAMPDPLPALGALLTLAGITLALTLGLHLRAAEAMVLSYDLIPPGRLPAAADVATWGTARVAETFALGLTLAAPFVLAALAYNIALGAINRAMPQLMVAFVGAPAITGGALLLLLVGGPLIITTWADAMAQLLADPLAIRP</sequence>
<keyword evidence="4 7" id="KW-0812">Transmembrane</keyword>
<keyword evidence="6 7" id="KW-0472">Membrane</keyword>
<reference evidence="8 9" key="1">
    <citation type="submission" date="2020-11" db="EMBL/GenBank/DDBJ databases">
        <title>Description of Pontivivens ytuae sp. nov. isolated from deep sea sediment of Mariana Trench.</title>
        <authorList>
            <person name="Wang Z."/>
            <person name="Sun Q.-L."/>
            <person name="Xu X.-D."/>
            <person name="Tang Y.-Z."/>
            <person name="Zhang J."/>
        </authorList>
    </citation>
    <scope>NUCLEOTIDE SEQUENCE [LARGE SCALE GENOMIC DNA]</scope>
    <source>
        <strain evidence="8 9">MT2928</strain>
    </source>
</reference>
<feature type="transmembrane region" description="Helical" evidence="7">
    <location>
        <begin position="108"/>
        <end position="127"/>
    </location>
</feature>
<proteinExistence type="inferred from homology"/>